<protein>
    <recommendedName>
        <fullName evidence="2">YtkA-like domain-containing protein</fullName>
    </recommendedName>
</protein>
<dbReference type="RefSeq" id="WP_160920437.1">
    <property type="nucleotide sequence ID" value="NZ_WMEY01000005.1"/>
</dbReference>
<comment type="caution">
    <text evidence="3">The sequence shown here is derived from an EMBL/GenBank/DDBJ whole genome shotgun (WGS) entry which is preliminary data.</text>
</comment>
<reference evidence="3 4" key="1">
    <citation type="submission" date="2019-11" db="EMBL/GenBank/DDBJ databases">
        <title>Genome sequences of 17 halophilic strains isolated from different environments.</title>
        <authorList>
            <person name="Furrow R.E."/>
        </authorList>
    </citation>
    <scope>NUCLEOTIDE SEQUENCE [LARGE SCALE GENOMIC DNA]</scope>
    <source>
        <strain evidence="3 4">22506_14_FS</strain>
    </source>
</reference>
<feature type="compositionally biased region" description="Basic and acidic residues" evidence="1">
    <location>
        <begin position="12"/>
        <end position="31"/>
    </location>
</feature>
<dbReference type="EMBL" id="WMEY01000005">
    <property type="protein sequence ID" value="MYL65062.1"/>
    <property type="molecule type" value="Genomic_DNA"/>
</dbReference>
<proteinExistence type="predicted"/>
<feature type="domain" description="YtkA-like" evidence="2">
    <location>
        <begin position="49"/>
        <end position="107"/>
    </location>
</feature>
<name>A0A845F210_9BACL</name>
<dbReference type="InterPro" id="IPR032693">
    <property type="entry name" value="YtkA-like_dom"/>
</dbReference>
<dbReference type="Pfam" id="PF13115">
    <property type="entry name" value="YtkA"/>
    <property type="match status" value="1"/>
</dbReference>
<dbReference type="Proteomes" id="UP000447833">
    <property type="component" value="Unassembled WGS sequence"/>
</dbReference>
<evidence type="ECO:0000313" key="4">
    <source>
        <dbReference type="Proteomes" id="UP000447833"/>
    </source>
</evidence>
<evidence type="ECO:0000313" key="3">
    <source>
        <dbReference type="EMBL" id="MYL65062.1"/>
    </source>
</evidence>
<evidence type="ECO:0000256" key="1">
    <source>
        <dbReference type="SAM" id="MobiDB-lite"/>
    </source>
</evidence>
<sequence length="126" mass="14094">MEETTGAGIEIKISEDQSDDREHEEGHEHGHGGHVSISLKNDEVDPTGLVTTITEAEEPLTEANVRFEYWIEGEKKHTYTDADENSEGVYEGISEISEPGTYTLKVHVEKGEELHTQPYVLEVAEK</sequence>
<organism evidence="3 4">
    <name type="scientific">Guptibacillus hwajinpoensis</name>
    <dbReference type="NCBI Taxonomy" id="208199"/>
    <lineage>
        <taxon>Bacteria</taxon>
        <taxon>Bacillati</taxon>
        <taxon>Bacillota</taxon>
        <taxon>Bacilli</taxon>
        <taxon>Bacillales</taxon>
        <taxon>Guptibacillaceae</taxon>
        <taxon>Guptibacillus</taxon>
    </lineage>
</organism>
<feature type="region of interest" description="Disordered" evidence="1">
    <location>
        <begin position="1"/>
        <end position="43"/>
    </location>
</feature>
<accession>A0A845F210</accession>
<dbReference type="AlphaFoldDB" id="A0A845F210"/>
<evidence type="ECO:0000259" key="2">
    <source>
        <dbReference type="Pfam" id="PF13115"/>
    </source>
</evidence>
<gene>
    <name evidence="3" type="ORF">GLW07_17020</name>
</gene>